<gene>
    <name evidence="1" type="ORF">SETIT_7G176300v2</name>
</gene>
<reference evidence="1" key="1">
    <citation type="journal article" date="2012" name="Nat. Biotechnol.">
        <title>Reference genome sequence of the model plant Setaria.</title>
        <authorList>
            <person name="Bennetzen J.L."/>
            <person name="Schmutz J."/>
            <person name="Wang H."/>
            <person name="Percifield R."/>
            <person name="Hawkins J."/>
            <person name="Pontaroli A.C."/>
            <person name="Estep M."/>
            <person name="Feng L."/>
            <person name="Vaughn J.N."/>
            <person name="Grimwood J."/>
            <person name="Jenkins J."/>
            <person name="Barry K."/>
            <person name="Lindquist E."/>
            <person name="Hellsten U."/>
            <person name="Deshpande S."/>
            <person name="Wang X."/>
            <person name="Wu X."/>
            <person name="Mitros T."/>
            <person name="Triplett J."/>
            <person name="Yang X."/>
            <person name="Ye C.Y."/>
            <person name="Mauro-Herrera M."/>
            <person name="Wang L."/>
            <person name="Li P."/>
            <person name="Sharma M."/>
            <person name="Sharma R."/>
            <person name="Ronald P.C."/>
            <person name="Panaud O."/>
            <person name="Kellogg E.A."/>
            <person name="Brutnell T.P."/>
            <person name="Doust A.N."/>
            <person name="Tuskan G.A."/>
            <person name="Rokhsar D."/>
            <person name="Devos K.M."/>
        </authorList>
    </citation>
    <scope>NUCLEOTIDE SEQUENCE [LARGE SCALE GENOMIC DNA]</scope>
    <source>
        <strain evidence="1">Yugu1</strain>
    </source>
</reference>
<organism evidence="1">
    <name type="scientific">Setaria italica</name>
    <name type="common">Foxtail millet</name>
    <name type="synonym">Panicum italicum</name>
    <dbReference type="NCBI Taxonomy" id="4555"/>
    <lineage>
        <taxon>Eukaryota</taxon>
        <taxon>Viridiplantae</taxon>
        <taxon>Streptophyta</taxon>
        <taxon>Embryophyta</taxon>
        <taxon>Tracheophyta</taxon>
        <taxon>Spermatophyta</taxon>
        <taxon>Magnoliopsida</taxon>
        <taxon>Liliopsida</taxon>
        <taxon>Poales</taxon>
        <taxon>Poaceae</taxon>
        <taxon>PACMAD clade</taxon>
        <taxon>Panicoideae</taxon>
        <taxon>Panicodae</taxon>
        <taxon>Paniceae</taxon>
        <taxon>Cenchrinae</taxon>
        <taxon>Setaria</taxon>
    </lineage>
</organism>
<protein>
    <submittedName>
        <fullName evidence="1">Uncharacterized protein</fullName>
    </submittedName>
</protein>
<sequence length="102" mass="11295">MSEVATLPSPHAATSLNSVLTDSLLPASWMQPRHAKDAIASPPPLLPLPPAHPPLLRRLVAPWHWWHGRRPYGRQIGGRRQFHGCSGSMSLFLHPATGVPYW</sequence>
<evidence type="ECO:0000313" key="1">
    <source>
        <dbReference type="EMBL" id="RCV34654.1"/>
    </source>
</evidence>
<reference evidence="1" key="2">
    <citation type="submission" date="2015-07" db="EMBL/GenBank/DDBJ databases">
        <authorList>
            <person name="Noorani M."/>
        </authorList>
    </citation>
    <scope>NUCLEOTIDE SEQUENCE</scope>
    <source>
        <strain evidence="1">Yugu1</strain>
    </source>
</reference>
<dbReference type="EMBL" id="CM003534">
    <property type="protein sequence ID" value="RCV34654.1"/>
    <property type="molecule type" value="Genomic_DNA"/>
</dbReference>
<accession>A0A368RX28</accession>
<name>A0A368RX28_SETIT</name>
<proteinExistence type="predicted"/>
<dbReference type="AlphaFoldDB" id="A0A368RX28"/>